<keyword evidence="3" id="KW-1185">Reference proteome</keyword>
<protein>
    <submittedName>
        <fullName evidence="2">Uncharacterized protein</fullName>
    </submittedName>
</protein>
<accession>A0A2N3VCY7</accession>
<feature type="region of interest" description="Disordered" evidence="1">
    <location>
        <begin position="17"/>
        <end position="39"/>
    </location>
</feature>
<organism evidence="2 3">
    <name type="scientific">Nocardia fluminea</name>
    <dbReference type="NCBI Taxonomy" id="134984"/>
    <lineage>
        <taxon>Bacteria</taxon>
        <taxon>Bacillati</taxon>
        <taxon>Actinomycetota</taxon>
        <taxon>Actinomycetes</taxon>
        <taxon>Mycobacteriales</taxon>
        <taxon>Nocardiaceae</taxon>
        <taxon>Nocardia</taxon>
    </lineage>
</organism>
<gene>
    <name evidence="2" type="ORF">ATK86_3888</name>
</gene>
<dbReference type="AlphaFoldDB" id="A0A2N3VCY7"/>
<name>A0A2N3VCY7_9NOCA</name>
<evidence type="ECO:0000256" key="1">
    <source>
        <dbReference type="SAM" id="MobiDB-lite"/>
    </source>
</evidence>
<evidence type="ECO:0000313" key="2">
    <source>
        <dbReference type="EMBL" id="PKV79494.1"/>
    </source>
</evidence>
<reference evidence="2 3" key="1">
    <citation type="submission" date="2017-12" db="EMBL/GenBank/DDBJ databases">
        <title>Sequencing the genomes of 1000 Actinobacteria strains.</title>
        <authorList>
            <person name="Klenk H.-P."/>
        </authorList>
    </citation>
    <scope>NUCLEOTIDE SEQUENCE [LARGE SCALE GENOMIC DNA]</scope>
    <source>
        <strain evidence="2 3">DSM 44489</strain>
    </source>
</reference>
<evidence type="ECO:0000313" key="3">
    <source>
        <dbReference type="Proteomes" id="UP000233766"/>
    </source>
</evidence>
<dbReference type="Proteomes" id="UP000233766">
    <property type="component" value="Unassembled WGS sequence"/>
</dbReference>
<sequence>MHALTLRAHPLAGIGSRRLDPATVSPPDRVASIRTEPLPTTRAHPPVVAIVGAHGGAGTSTLARWWAPAADCGQSWPGSVQTTQRVVVAARLCLPGLVACADRLREWHVGTAPGGVEVVGVVLSAARPGRVPAPVRRYRAVVEDLAEQVWDIGWHDELIERELAELAEFSPFDPVPQRRARLTQAVPLDVHHVGSELIDALARATKKLIEQQDSER</sequence>
<dbReference type="EMBL" id="PJMW01000002">
    <property type="protein sequence ID" value="PKV79494.1"/>
    <property type="molecule type" value="Genomic_DNA"/>
</dbReference>
<proteinExistence type="predicted"/>
<comment type="caution">
    <text evidence="2">The sequence shown here is derived from an EMBL/GenBank/DDBJ whole genome shotgun (WGS) entry which is preliminary data.</text>
</comment>